<protein>
    <submittedName>
        <fullName evidence="1">Uncharacterized protein</fullName>
    </submittedName>
</protein>
<accession>A0A5B0QIT8</accession>
<organism evidence="1 2">
    <name type="scientific">Puccinia graminis f. sp. tritici</name>
    <dbReference type="NCBI Taxonomy" id="56615"/>
    <lineage>
        <taxon>Eukaryota</taxon>
        <taxon>Fungi</taxon>
        <taxon>Dikarya</taxon>
        <taxon>Basidiomycota</taxon>
        <taxon>Pucciniomycotina</taxon>
        <taxon>Pucciniomycetes</taxon>
        <taxon>Pucciniales</taxon>
        <taxon>Pucciniaceae</taxon>
        <taxon>Puccinia</taxon>
    </lineage>
</organism>
<evidence type="ECO:0000313" key="2">
    <source>
        <dbReference type="Proteomes" id="UP000324748"/>
    </source>
</evidence>
<proteinExistence type="predicted"/>
<dbReference type="Proteomes" id="UP000324748">
    <property type="component" value="Unassembled WGS sequence"/>
</dbReference>
<name>A0A5B0QIT8_PUCGR</name>
<gene>
    <name evidence="1" type="ORF">PGT21_022531</name>
</gene>
<keyword evidence="2" id="KW-1185">Reference proteome</keyword>
<evidence type="ECO:0000313" key="1">
    <source>
        <dbReference type="EMBL" id="KAA1113137.1"/>
    </source>
</evidence>
<dbReference type="EMBL" id="VSWC01000015">
    <property type="protein sequence ID" value="KAA1113137.1"/>
    <property type="molecule type" value="Genomic_DNA"/>
</dbReference>
<sequence>MRLPPSLIRLPAIQTALEGFPTSIHYENQWAQVSGLTNRAETLPQLGSFDPPIVAFPVPCRLLENGLPRRYSPSHGTNNLPTLAPLAANVSFIGRLRRNSSFVVVVSAGFPVPRRLSGNDLPRRTSPALGTNVRPTHTRPFSSLWRFFAIWFSPLHRWNFVVVVSATFPVSQHPPLRLFENSPRCSPALGAKVLPTYTPPVLSLSHFFALWFSPLNLWISSGLRRRSPPSEPRNLLSFGRPSVLSDETSMTRFQPQLQLQWAFTYASIATWISRPNHQVRASSGSYAQGICAIDHCWLVRPCSSPTLQRITCLIRNTSAAEDHLLFQRNSLSPINPSSDSGLVLSICRLCQFKFLAPWNAPGELPPLLLT</sequence>
<dbReference type="AlphaFoldDB" id="A0A5B0QIT8"/>
<reference evidence="1 2" key="1">
    <citation type="submission" date="2019-05" db="EMBL/GenBank/DDBJ databases">
        <title>Emergence of the Ug99 lineage of the wheat stem rust pathogen through somatic hybridization.</title>
        <authorList>
            <person name="Li F."/>
            <person name="Upadhyaya N.M."/>
            <person name="Sperschneider J."/>
            <person name="Matny O."/>
            <person name="Nguyen-Phuc H."/>
            <person name="Mago R."/>
            <person name="Raley C."/>
            <person name="Miller M.E."/>
            <person name="Silverstein K.A.T."/>
            <person name="Henningsen E."/>
            <person name="Hirsch C.D."/>
            <person name="Visser B."/>
            <person name="Pretorius Z.A."/>
            <person name="Steffenson B.J."/>
            <person name="Schwessinger B."/>
            <person name="Dodds P.N."/>
            <person name="Figueroa M."/>
        </authorList>
    </citation>
    <scope>NUCLEOTIDE SEQUENCE [LARGE SCALE GENOMIC DNA]</scope>
    <source>
        <strain evidence="1">21-0</strain>
    </source>
</reference>
<comment type="caution">
    <text evidence="1">The sequence shown here is derived from an EMBL/GenBank/DDBJ whole genome shotgun (WGS) entry which is preliminary data.</text>
</comment>